<dbReference type="InterPro" id="IPR001048">
    <property type="entry name" value="Asp/Glu/Uridylate_kinase"/>
</dbReference>
<comment type="caution">
    <text evidence="2">The sequence shown here is derived from an EMBL/GenBank/DDBJ whole genome shotgun (WGS) entry which is preliminary data.</text>
</comment>
<evidence type="ECO:0000259" key="1">
    <source>
        <dbReference type="Pfam" id="PF00696"/>
    </source>
</evidence>
<dbReference type="SUPFAM" id="SSF53633">
    <property type="entry name" value="Carbamate kinase-like"/>
    <property type="match status" value="1"/>
</dbReference>
<reference evidence="2" key="1">
    <citation type="journal article" date="2015" name="Nature">
        <title>Complex archaea that bridge the gap between prokaryotes and eukaryotes.</title>
        <authorList>
            <person name="Spang A."/>
            <person name="Saw J.H."/>
            <person name="Jorgensen S.L."/>
            <person name="Zaremba-Niedzwiedzka K."/>
            <person name="Martijn J."/>
            <person name="Lind A.E."/>
            <person name="van Eijk R."/>
            <person name="Schleper C."/>
            <person name="Guy L."/>
            <person name="Ettema T.J."/>
        </authorList>
    </citation>
    <scope>NUCLEOTIDE SEQUENCE</scope>
</reference>
<evidence type="ECO:0000313" key="2">
    <source>
        <dbReference type="EMBL" id="KKN58967.1"/>
    </source>
</evidence>
<dbReference type="AlphaFoldDB" id="A0A0F9S9M7"/>
<protein>
    <recommendedName>
        <fullName evidence="1">Aspartate/glutamate/uridylate kinase domain-containing protein</fullName>
    </recommendedName>
</protein>
<accession>A0A0F9S9M7</accession>
<organism evidence="2">
    <name type="scientific">marine sediment metagenome</name>
    <dbReference type="NCBI Taxonomy" id="412755"/>
    <lineage>
        <taxon>unclassified sequences</taxon>
        <taxon>metagenomes</taxon>
        <taxon>ecological metagenomes</taxon>
    </lineage>
</organism>
<gene>
    <name evidence="2" type="ORF">LCGC14_0546980</name>
</gene>
<name>A0A0F9S9M7_9ZZZZ</name>
<feature type="domain" description="Aspartate/glutamate/uridylate kinase" evidence="1">
    <location>
        <begin position="5"/>
        <end position="215"/>
    </location>
</feature>
<sequence>MMNQKTIICKIGGKILENPENIKSTVSQLSQLYKKKVVTRLILIPGGGSNANFVRFLQKKLQFNEDLAHWMAVVSMDLNGTGINKKFPNLSILDDFTKLIKFENGCFIFLPYKFLKENDELPHSWDVTSDSITLFIAKKIELDECFLIKDIDGIYDKSKKIIKKISALEFNEQKRYENLNESYFPSITSKSVSQPIDPYIPHLIELYKIPCIIINGKAKSRRILDFFDDSLNEKEKIYSKIVG</sequence>
<dbReference type="InterPro" id="IPR036393">
    <property type="entry name" value="AceGlu_kinase-like_sf"/>
</dbReference>
<dbReference type="Pfam" id="PF00696">
    <property type="entry name" value="AA_kinase"/>
    <property type="match status" value="1"/>
</dbReference>
<dbReference type="Gene3D" id="3.40.1160.10">
    <property type="entry name" value="Acetylglutamate kinase-like"/>
    <property type="match status" value="1"/>
</dbReference>
<proteinExistence type="predicted"/>
<dbReference type="EMBL" id="LAZR01000744">
    <property type="protein sequence ID" value="KKN58967.1"/>
    <property type="molecule type" value="Genomic_DNA"/>
</dbReference>